<feature type="compositionally biased region" description="Low complexity" evidence="1">
    <location>
        <begin position="120"/>
        <end position="129"/>
    </location>
</feature>
<reference evidence="2 3" key="1">
    <citation type="journal article" date="2020" name="Nature">
        <title>Six reference-quality genomes reveal evolution of bat adaptations.</title>
        <authorList>
            <person name="Jebb D."/>
            <person name="Huang Z."/>
            <person name="Pippel M."/>
            <person name="Hughes G.M."/>
            <person name="Lavrichenko K."/>
            <person name="Devanna P."/>
            <person name="Winkler S."/>
            <person name="Jermiin L.S."/>
            <person name="Skirmuntt E.C."/>
            <person name="Katzourakis A."/>
            <person name="Burkitt-Gray L."/>
            <person name="Ray D.A."/>
            <person name="Sullivan K.A.M."/>
            <person name="Roscito J.G."/>
            <person name="Kirilenko B.M."/>
            <person name="Davalos L.M."/>
            <person name="Corthals A.P."/>
            <person name="Power M.L."/>
            <person name="Jones G."/>
            <person name="Ransome R.D."/>
            <person name="Dechmann D.K.N."/>
            <person name="Locatelli A.G."/>
            <person name="Puechmaille S.J."/>
            <person name="Fedrigo O."/>
            <person name="Jarvis E.D."/>
            <person name="Hiller M."/>
            <person name="Vernes S.C."/>
            <person name="Myers E.W."/>
            <person name="Teeling E.C."/>
        </authorList>
    </citation>
    <scope>NUCLEOTIDE SEQUENCE [LARGE SCALE GENOMIC DNA]</scope>
    <source>
        <strain evidence="2">Bat1K_MPI-CBG_1</strain>
    </source>
</reference>
<name>A0A834EPW8_9CHIR</name>
<evidence type="ECO:0000313" key="2">
    <source>
        <dbReference type="EMBL" id="KAF6125276.1"/>
    </source>
</evidence>
<feature type="compositionally biased region" description="Basic and acidic residues" evidence="1">
    <location>
        <begin position="150"/>
        <end position="164"/>
    </location>
</feature>
<comment type="caution">
    <text evidence="2">The sequence shown here is derived from an EMBL/GenBank/DDBJ whole genome shotgun (WGS) entry which is preliminary data.</text>
</comment>
<feature type="region of interest" description="Disordered" evidence="1">
    <location>
        <begin position="120"/>
        <end position="164"/>
    </location>
</feature>
<accession>A0A834EPW8</accession>
<evidence type="ECO:0000256" key="1">
    <source>
        <dbReference type="SAM" id="MobiDB-lite"/>
    </source>
</evidence>
<protein>
    <submittedName>
        <fullName evidence="2">Uncharacterized protein</fullName>
    </submittedName>
</protein>
<organism evidence="2 3">
    <name type="scientific">Phyllostomus discolor</name>
    <name type="common">pale spear-nosed bat</name>
    <dbReference type="NCBI Taxonomy" id="89673"/>
    <lineage>
        <taxon>Eukaryota</taxon>
        <taxon>Metazoa</taxon>
        <taxon>Chordata</taxon>
        <taxon>Craniata</taxon>
        <taxon>Vertebrata</taxon>
        <taxon>Euteleostomi</taxon>
        <taxon>Mammalia</taxon>
        <taxon>Eutheria</taxon>
        <taxon>Laurasiatheria</taxon>
        <taxon>Chiroptera</taxon>
        <taxon>Yangochiroptera</taxon>
        <taxon>Phyllostomidae</taxon>
        <taxon>Phyllostominae</taxon>
        <taxon>Phyllostomus</taxon>
    </lineage>
</organism>
<sequence>MNQLKDLLQEHDTFKQQVKIMEEKKKHVITTAPNTQSKATQFQKQLQQLQIQVLIDNDNNSKLQVNSTDLIQNSKGNEIKLKNLKEDLAQIQLSIGHICNAKDAPLGDLDFFSLQASTGSFTSESEGSFKTIESDDPSASSKLLQEEVDEITKSSQEKDTNSPE</sequence>
<evidence type="ECO:0000313" key="3">
    <source>
        <dbReference type="Proteomes" id="UP000664940"/>
    </source>
</evidence>
<dbReference type="EMBL" id="JABVXQ010000002">
    <property type="protein sequence ID" value="KAF6125276.1"/>
    <property type="molecule type" value="Genomic_DNA"/>
</dbReference>
<dbReference type="Proteomes" id="UP000664940">
    <property type="component" value="Unassembled WGS sequence"/>
</dbReference>
<dbReference type="AlphaFoldDB" id="A0A834EPW8"/>
<proteinExistence type="predicted"/>
<gene>
    <name evidence="2" type="ORF">HJG60_009795</name>
</gene>